<dbReference type="Proteomes" id="UP000295293">
    <property type="component" value="Unassembled WGS sequence"/>
</dbReference>
<dbReference type="RefSeq" id="WP_133818429.1">
    <property type="nucleotide sequence ID" value="NZ_SNZH01000005.1"/>
</dbReference>
<proteinExistence type="predicted"/>
<dbReference type="SUPFAM" id="SSF48452">
    <property type="entry name" value="TPR-like"/>
    <property type="match status" value="2"/>
</dbReference>
<evidence type="ECO:0000313" key="4">
    <source>
        <dbReference type="Proteomes" id="UP000295293"/>
    </source>
</evidence>
<evidence type="ECO:0000259" key="2">
    <source>
        <dbReference type="Pfam" id="PF21197"/>
    </source>
</evidence>
<dbReference type="NCBIfam" id="TIGR03939">
    <property type="entry name" value="PGA_TPR_OMP"/>
    <property type="match status" value="1"/>
</dbReference>
<dbReference type="OrthoDB" id="5405060at2"/>
<name>A0A4R6Z0G2_9GAMM</name>
<evidence type="ECO:0000313" key="3">
    <source>
        <dbReference type="EMBL" id="TDR44914.1"/>
    </source>
</evidence>
<feature type="chain" id="PRO_5020795696" evidence="1">
    <location>
        <begin position="29"/>
        <end position="798"/>
    </location>
</feature>
<feature type="signal peptide" evidence="1">
    <location>
        <begin position="1"/>
        <end position="28"/>
    </location>
</feature>
<dbReference type="InterPro" id="IPR011990">
    <property type="entry name" value="TPR-like_helical_dom_sf"/>
</dbReference>
<evidence type="ECO:0000256" key="1">
    <source>
        <dbReference type="SAM" id="SignalP"/>
    </source>
</evidence>
<feature type="domain" description="PgaA membrane beta barrel" evidence="2">
    <location>
        <begin position="518"/>
        <end position="785"/>
    </location>
</feature>
<reference evidence="3 4" key="1">
    <citation type="submission" date="2019-03" db="EMBL/GenBank/DDBJ databases">
        <title>Genomic Encyclopedia of Type Strains, Phase IV (KMG-IV): sequencing the most valuable type-strain genomes for metagenomic binning, comparative biology and taxonomic classification.</title>
        <authorList>
            <person name="Goeker M."/>
        </authorList>
    </citation>
    <scope>NUCLEOTIDE SEQUENCE [LARGE SCALE GENOMIC DNA]</scope>
    <source>
        <strain evidence="3 4">DSM 21667</strain>
    </source>
</reference>
<dbReference type="AlphaFoldDB" id="A0A4R6Z0G2"/>
<organism evidence="3 4">
    <name type="scientific">Tahibacter aquaticus</name>
    <dbReference type="NCBI Taxonomy" id="520092"/>
    <lineage>
        <taxon>Bacteria</taxon>
        <taxon>Pseudomonadati</taxon>
        <taxon>Pseudomonadota</taxon>
        <taxon>Gammaproteobacteria</taxon>
        <taxon>Lysobacterales</taxon>
        <taxon>Rhodanobacteraceae</taxon>
        <taxon>Tahibacter</taxon>
    </lineage>
</organism>
<gene>
    <name evidence="3" type="ORF">DFR29_10597</name>
</gene>
<dbReference type="InterPro" id="IPR019734">
    <property type="entry name" value="TPR_rpt"/>
</dbReference>
<keyword evidence="4" id="KW-1185">Reference proteome</keyword>
<comment type="caution">
    <text evidence="3">The sequence shown here is derived from an EMBL/GenBank/DDBJ whole genome shotgun (WGS) entry which is preliminary data.</text>
</comment>
<keyword evidence="1" id="KW-0732">Signal</keyword>
<sequence>MTERARTGSRLSIAAGFAMGLMAFSTQAQTAAATGVDDAAALGELRLRLQQQPHDGQLLVAAAVLANRVGDDAFAVELVRRNSTVRWPADALEAAARSARNRAEFGQAAAWFDAALAQQPSRLSAAAGAAMSLAEAGEAAAANARADALLARGHDAADLLLAAAYVRLRTARPVEALDLYQQVLQRQPQSREASDGVRTALADLGAAQAALQWGGGGEAERQRLQTDTVAQAIRWADFAAEDRSDRLAEARAALVAADANLAQLPASAQEQRQRARLDRVLALRQLERMDEAVEAAEALRDEGVALPAYVQVALADALLYLRRPRAARALYEAVLAQQPQQAEIEFSLMYAQLEAEDFAAARKTLDAAIAHNAAWTRAPGLAPRLPNPARARADINLALLISFGDDLAQAQTRLEALLAEAPARLELHRELAAVYLRRGWPRRALVQYRIAQSLDEPTVALRLDLIGVDRRLGRYDAVEPALRALEAEAPSNIHVQRERAEWNAFRGWQLDLGERRGEGASSVFGNRERLREASLSSPLIGDFWRVYVQKRWQRADIPEGRVAYDRSGLGLRYSRGDIDARLAWFDPGDGFATRTAVEAALNWRPSDPWWLSVQSSTAATDTPLRARYYGITGRSLGVSGGWQHSDLGELSLSLSQLRLSDGNRRDAAALAGRERVLTRPHFTLDLRAEAGVSRNSLAGGPYFNPRRDAIGLVGATGDWMTWRHYDKRLRQRFGLWFGSYWQQDYGSSGVLRASYEHEWQLGPGWAFNYGIGWFRQAYDGRRETRRELFAALHWGGLP</sequence>
<dbReference type="EMBL" id="SNZH01000005">
    <property type="protein sequence ID" value="TDR44914.1"/>
    <property type="molecule type" value="Genomic_DNA"/>
</dbReference>
<dbReference type="Gene3D" id="1.25.40.10">
    <property type="entry name" value="Tetratricopeptide repeat domain"/>
    <property type="match status" value="2"/>
</dbReference>
<accession>A0A4R6Z0G2</accession>
<dbReference type="InterPro" id="IPR049003">
    <property type="entry name" value="PgaA_barrel"/>
</dbReference>
<dbReference type="SMART" id="SM00028">
    <property type="entry name" value="TPR"/>
    <property type="match status" value="4"/>
</dbReference>
<dbReference type="GO" id="GO:1901515">
    <property type="term" value="F:poly-beta-1,6-N-acetyl-D-glucosamine transmembrane transporter activity"/>
    <property type="evidence" value="ECO:0007669"/>
    <property type="project" value="InterPro"/>
</dbReference>
<dbReference type="Pfam" id="PF21197">
    <property type="entry name" value="PgaA_barrel"/>
    <property type="match status" value="1"/>
</dbReference>
<dbReference type="InterPro" id="IPR023870">
    <property type="entry name" value="PGA_export_porin_PgaA"/>
</dbReference>
<protein>
    <submittedName>
        <fullName evidence="3">Poly-beta-1,6 N-acetyl-D-glucosamine export porin PgaA</fullName>
    </submittedName>
</protein>